<protein>
    <submittedName>
        <fullName evidence="3">Uncharacterized protein</fullName>
    </submittedName>
</protein>
<feature type="region of interest" description="Disordered" evidence="2">
    <location>
        <begin position="907"/>
        <end position="927"/>
    </location>
</feature>
<feature type="compositionally biased region" description="Low complexity" evidence="2">
    <location>
        <begin position="128"/>
        <end position="146"/>
    </location>
</feature>
<proteinExistence type="predicted"/>
<feature type="coiled-coil region" evidence="1">
    <location>
        <begin position="6"/>
        <end position="120"/>
    </location>
</feature>
<name>A0AAD5XFS1_9FUNG</name>
<evidence type="ECO:0000313" key="3">
    <source>
        <dbReference type="EMBL" id="KAJ3130726.1"/>
    </source>
</evidence>
<keyword evidence="4" id="KW-1185">Reference proteome</keyword>
<feature type="coiled-coil region" evidence="1">
    <location>
        <begin position="396"/>
        <end position="519"/>
    </location>
</feature>
<accession>A0AAD5XFS1</accession>
<feature type="coiled-coil region" evidence="1">
    <location>
        <begin position="154"/>
        <end position="351"/>
    </location>
</feature>
<dbReference type="Proteomes" id="UP001211907">
    <property type="component" value="Unassembled WGS sequence"/>
</dbReference>
<feature type="coiled-coil region" evidence="1">
    <location>
        <begin position="667"/>
        <end position="725"/>
    </location>
</feature>
<dbReference type="AlphaFoldDB" id="A0AAD5XFS1"/>
<comment type="caution">
    <text evidence="3">The sequence shown here is derived from an EMBL/GenBank/DDBJ whole genome shotgun (WGS) entry which is preliminary data.</text>
</comment>
<feature type="coiled-coil region" evidence="1">
    <location>
        <begin position="763"/>
        <end position="790"/>
    </location>
</feature>
<organism evidence="3 4">
    <name type="scientific">Physocladia obscura</name>
    <dbReference type="NCBI Taxonomy" id="109957"/>
    <lineage>
        <taxon>Eukaryota</taxon>
        <taxon>Fungi</taxon>
        <taxon>Fungi incertae sedis</taxon>
        <taxon>Chytridiomycota</taxon>
        <taxon>Chytridiomycota incertae sedis</taxon>
        <taxon>Chytridiomycetes</taxon>
        <taxon>Chytridiales</taxon>
        <taxon>Chytriomycetaceae</taxon>
        <taxon>Physocladia</taxon>
    </lineage>
</organism>
<evidence type="ECO:0000313" key="4">
    <source>
        <dbReference type="Proteomes" id="UP001211907"/>
    </source>
</evidence>
<gene>
    <name evidence="3" type="ORF">HK100_007619</name>
</gene>
<feature type="region of interest" description="Disordered" evidence="2">
    <location>
        <begin position="124"/>
        <end position="147"/>
    </location>
</feature>
<feature type="coiled-coil region" evidence="1">
    <location>
        <begin position="548"/>
        <end position="582"/>
    </location>
</feature>
<reference evidence="3" key="1">
    <citation type="submission" date="2020-05" db="EMBL/GenBank/DDBJ databases">
        <title>Phylogenomic resolution of chytrid fungi.</title>
        <authorList>
            <person name="Stajich J.E."/>
            <person name="Amses K."/>
            <person name="Simmons R."/>
            <person name="Seto K."/>
            <person name="Myers J."/>
            <person name="Bonds A."/>
            <person name="Quandt C.A."/>
            <person name="Barry K."/>
            <person name="Liu P."/>
            <person name="Grigoriev I."/>
            <person name="Longcore J.E."/>
            <person name="James T.Y."/>
        </authorList>
    </citation>
    <scope>NUCLEOTIDE SEQUENCE</scope>
    <source>
        <strain evidence="3">JEL0513</strain>
    </source>
</reference>
<dbReference type="EMBL" id="JADGJH010000360">
    <property type="protein sequence ID" value="KAJ3130726.1"/>
    <property type="molecule type" value="Genomic_DNA"/>
</dbReference>
<evidence type="ECO:0000256" key="2">
    <source>
        <dbReference type="SAM" id="MobiDB-lite"/>
    </source>
</evidence>
<evidence type="ECO:0000256" key="1">
    <source>
        <dbReference type="SAM" id="Coils"/>
    </source>
</evidence>
<keyword evidence="1" id="KW-0175">Coiled coil</keyword>
<sequence>MPSKKVAEAESKNLKLQHEISSLKAEIFKTSEDTQDKERLHSDLKLDLNEARKEIDRLKVTLNDAESSLQKQRLSLNEENRSKYIIKELEAEISSLQESLNNALIDLKDVNEYADECEREISQLKLGISQSPPSSTNSRSNRKSISGTENNVELVELRLKLQDVQNQLSESDEKINILEKNKSHLSSLFKEFQSKANLGVTEAKQQLDEAKITIEELMKKIASLEEENENLRNRHDRIQSQLDSKNIPTMQEVLNLEQQVSSLANQLRENESQKDLANNSRIDTEHVVEELKSQVASLESLLATNQVETIKLQQELVLHNGKDISKLQEQIETLQSSNMDLQSQLEQLSKINIPSKSNDNAELLDEIEFLKLENGGLLDQYNALLAQTPQESTQKIQELEDEVYHITKQAEDYLSELEALDGQIELLQSTLEASKKNQKELEEKYSEQNLTVLQLKEELEAAKIMKENELSNIEIQQDTGIDVDVLSNEDEKASLLLKIDALKKDFSNFETRESELQHEKQDLESYLIQFKSELQICQETLILSSNDTSIIKQEREELRQKIEQLTSEIRYIQEQNEGMKVELMKQLEGVDILESRVFDLEATAKISAENVSLLEAENKALLEEIKASTIQSNNDSDDRLRIKAENSALINETKAAQYQIADHLAKIEDFRNRQSILEAENKKLLEEVKVAQHQITEQLQKISNLNKLVDERNDLEAKNFSLVEELKTAHEQIAAHLIEIGNGPSNFALQEEIAGYLAKLAEFDKLAENHDRLESENARLAEDLSNLLKTSPLEATANSLEDVYSEKQESLSVRSDISNIKDLLKEQIDNLVIANEELSRQLKESDEKILEMRDQITVMKAVAEGGETPNDMQIMVQKTFQQVAELSDERDSLQEQNEMLTQKVEELQKKIRPSSGESTPKKKGYFF</sequence>